<dbReference type="PANTHER" id="PTHR47679">
    <property type="entry name" value="PROTEIN TORNADO 1"/>
    <property type="match status" value="1"/>
</dbReference>
<name>A0AAD5UMD3_9FUNG</name>
<dbReference type="PANTHER" id="PTHR47679:SF2">
    <property type="entry name" value="C-TERMINAL OF ROC (COR) DOMAIN-CONTAINING PROTEIN"/>
    <property type="match status" value="1"/>
</dbReference>
<accession>A0AAD5UMD3</accession>
<organism evidence="1 2">
    <name type="scientific">Boothiomyces macroporosus</name>
    <dbReference type="NCBI Taxonomy" id="261099"/>
    <lineage>
        <taxon>Eukaryota</taxon>
        <taxon>Fungi</taxon>
        <taxon>Fungi incertae sedis</taxon>
        <taxon>Chytridiomycota</taxon>
        <taxon>Chytridiomycota incertae sedis</taxon>
        <taxon>Chytridiomycetes</taxon>
        <taxon>Rhizophydiales</taxon>
        <taxon>Terramycetaceae</taxon>
        <taxon>Boothiomyces</taxon>
    </lineage>
</organism>
<dbReference type="InterPro" id="IPR032675">
    <property type="entry name" value="LRR_dom_sf"/>
</dbReference>
<evidence type="ECO:0000313" key="1">
    <source>
        <dbReference type="EMBL" id="KAJ3262101.1"/>
    </source>
</evidence>
<protein>
    <submittedName>
        <fullName evidence="1">Uncharacterized protein</fullName>
    </submittedName>
</protein>
<gene>
    <name evidence="1" type="ORF">HK103_003944</name>
</gene>
<keyword evidence="2" id="KW-1185">Reference proteome</keyword>
<comment type="caution">
    <text evidence="1">The sequence shown here is derived from an EMBL/GenBank/DDBJ whole genome shotgun (WGS) entry which is preliminary data.</text>
</comment>
<dbReference type="Gene3D" id="3.80.10.10">
    <property type="entry name" value="Ribonuclease Inhibitor"/>
    <property type="match status" value="1"/>
</dbReference>
<evidence type="ECO:0000313" key="2">
    <source>
        <dbReference type="Proteomes" id="UP001210925"/>
    </source>
</evidence>
<dbReference type="SUPFAM" id="SSF52047">
    <property type="entry name" value="RNI-like"/>
    <property type="match status" value="1"/>
</dbReference>
<proteinExistence type="predicted"/>
<reference evidence="1" key="1">
    <citation type="submission" date="2020-05" db="EMBL/GenBank/DDBJ databases">
        <title>Phylogenomic resolution of chytrid fungi.</title>
        <authorList>
            <person name="Stajich J.E."/>
            <person name="Amses K."/>
            <person name="Simmons R."/>
            <person name="Seto K."/>
            <person name="Myers J."/>
            <person name="Bonds A."/>
            <person name="Quandt C.A."/>
            <person name="Barry K."/>
            <person name="Liu P."/>
            <person name="Grigoriev I."/>
            <person name="Longcore J.E."/>
            <person name="James T.Y."/>
        </authorList>
    </citation>
    <scope>NUCLEOTIDE SEQUENCE</scope>
    <source>
        <strain evidence="1">PLAUS21</strain>
    </source>
</reference>
<dbReference type="AlphaFoldDB" id="A0AAD5UMD3"/>
<dbReference type="EMBL" id="JADGKB010000003">
    <property type="protein sequence ID" value="KAJ3262101.1"/>
    <property type="molecule type" value="Genomic_DNA"/>
</dbReference>
<sequence length="443" mass="51773">MLFQQLLLEYENEEYLENCNRALMIDNNQGMPDKFYSFIQRIRQESIILLDQLDQKRLKYISTIFNKDCLIKTVAISSNQHLVELCQLLKSNIKHFEILNMNSACVHLIIDNLSDIESVIIAIRHCDLEDIDSLLFKLKNYKLEKLLIENSNLTDTNADAIIDFITTNQTIIAFSLFDASLQSRSVDILKSTFANKSLQRLRFDQETLGKEGLEYFIDFFKNNKTVVGYGLTCIDWSEMDFDKFIEAMESNYTYQSLDFYGCTFTNEQLGQLTSTIIKSPNLEEIDFTVVKVLDGTIEPHLKTIIQHNVGLRSISFFGLDTNCLQIVEALKSNYYVTEINPKDRYYRPDVYTSNEHIQMLLARNKKIQSEKTRDFLLRSRTLSMINLPTEILFLIFQKICKDCMITRKEKELFYFLLDNNRLGIKLKEFNMSSLIEYCTKQVV</sequence>
<dbReference type="Proteomes" id="UP001210925">
    <property type="component" value="Unassembled WGS sequence"/>
</dbReference>